<reference evidence="1 2" key="1">
    <citation type="submission" date="2019-08" db="EMBL/GenBank/DDBJ databases">
        <title>Draft genome sequences of two oriental melons (Cucumis melo L. var makuwa).</title>
        <authorList>
            <person name="Kwon S.-Y."/>
        </authorList>
    </citation>
    <scope>NUCLEOTIDE SEQUENCE [LARGE SCALE GENOMIC DNA]</scope>
    <source>
        <strain evidence="2">cv. SW 3</strain>
        <tissue evidence="1">Leaf</tissue>
    </source>
</reference>
<proteinExistence type="predicted"/>
<dbReference type="OrthoDB" id="1932595at2759"/>
<dbReference type="EMBL" id="SSTE01009449">
    <property type="protein sequence ID" value="KAA0053370.1"/>
    <property type="molecule type" value="Genomic_DNA"/>
</dbReference>
<dbReference type="Proteomes" id="UP000321393">
    <property type="component" value="Unassembled WGS sequence"/>
</dbReference>
<gene>
    <name evidence="1" type="ORF">E6C27_scaffold428G00260</name>
</gene>
<sequence>MLLELLRAAFPMCSSTIPSSFYEAKRKLRDLGLGYETIHACKYDCVLYWKEFAYLQHCPICGEARNKRVETDDVLRHPADAEGWKHFDSEYPDFASDPRNVRLGLALDGFNPFGQMSTSYKTNFFMSLLIPSPRSPGREIDVYLQPLIEELKELWTFGVRWSTKGYGACPICMGDRSSFGIRGRISFMGHRRYLPVWRRSRLHDGKVLELRESANLFDDFFSLAMGPSFDVRCYNGCIVGGLRFHTSELDSRCTTQNSEVMVIGESDAKLEHHVAVNGPILMMIAPGAEKPISPHVVRFSQVIGVCVRKTFPVRCLKWADVGKEYIEVVKGDLQWFFVLDFNDQAMNRFVEHQMLTTFKEFWGDCHRHFKKYSHPEEACANPLNILEQSWTNKATRQKQPYNHSSGSKSFLQRRHELAEKKGSRSTMWSCFEKYTFELERSYRKLQRMQSNAGTPVPAYPEGSQPLFGDEICDQKGIPDALYCIDIGDVGRGIPDAVLVMHRKFVSRRVSSDVRPDIVKDVGNRNPYVVLASSDVMLCRESLALL</sequence>
<dbReference type="PANTHER" id="PTHR10775">
    <property type="entry name" value="OS08G0208400 PROTEIN"/>
    <property type="match status" value="1"/>
</dbReference>
<organism evidence="1 2">
    <name type="scientific">Cucumis melo var. makuwa</name>
    <name type="common">Oriental melon</name>
    <dbReference type="NCBI Taxonomy" id="1194695"/>
    <lineage>
        <taxon>Eukaryota</taxon>
        <taxon>Viridiplantae</taxon>
        <taxon>Streptophyta</taxon>
        <taxon>Embryophyta</taxon>
        <taxon>Tracheophyta</taxon>
        <taxon>Spermatophyta</taxon>
        <taxon>Magnoliopsida</taxon>
        <taxon>eudicotyledons</taxon>
        <taxon>Gunneridae</taxon>
        <taxon>Pentapetalae</taxon>
        <taxon>rosids</taxon>
        <taxon>fabids</taxon>
        <taxon>Cucurbitales</taxon>
        <taxon>Cucurbitaceae</taxon>
        <taxon>Benincaseae</taxon>
        <taxon>Cucumis</taxon>
    </lineage>
</organism>
<accession>A0A5A7UDU5</accession>
<dbReference type="AlphaFoldDB" id="A0A5A7UDU5"/>
<dbReference type="PANTHER" id="PTHR10775:SF185">
    <property type="entry name" value="OS08G0208400 PROTEIN"/>
    <property type="match status" value="1"/>
</dbReference>
<dbReference type="Pfam" id="PF02992">
    <property type="entry name" value="Transposase_21"/>
    <property type="match status" value="2"/>
</dbReference>
<dbReference type="InterPro" id="IPR004242">
    <property type="entry name" value="Transposase_21"/>
</dbReference>
<comment type="caution">
    <text evidence="1">The sequence shown here is derived from an EMBL/GenBank/DDBJ whole genome shotgun (WGS) entry which is preliminary data.</text>
</comment>
<evidence type="ECO:0000313" key="2">
    <source>
        <dbReference type="Proteomes" id="UP000321393"/>
    </source>
</evidence>
<protein>
    <submittedName>
        <fullName evidence="1">CACTA en-spm transposon protein</fullName>
    </submittedName>
</protein>
<name>A0A5A7UDU5_CUCMM</name>
<evidence type="ECO:0000313" key="1">
    <source>
        <dbReference type="EMBL" id="KAA0053370.1"/>
    </source>
</evidence>